<dbReference type="GO" id="GO:0008610">
    <property type="term" value="P:lipid biosynthetic process"/>
    <property type="evidence" value="ECO:0007669"/>
    <property type="project" value="UniProtKB-ARBA"/>
</dbReference>
<keyword evidence="6 8" id="KW-1133">Transmembrane helix</keyword>
<dbReference type="PANTHER" id="PTHR33908">
    <property type="entry name" value="MANNOSYLTRANSFERASE YKCB-RELATED"/>
    <property type="match status" value="1"/>
</dbReference>
<dbReference type="GO" id="GO:0016763">
    <property type="term" value="F:pentosyltransferase activity"/>
    <property type="evidence" value="ECO:0007669"/>
    <property type="project" value="TreeGrafter"/>
</dbReference>
<keyword evidence="2" id="KW-1003">Cell membrane</keyword>
<evidence type="ECO:0000256" key="4">
    <source>
        <dbReference type="ARBA" id="ARBA00022679"/>
    </source>
</evidence>
<feature type="transmembrane region" description="Helical" evidence="8">
    <location>
        <begin position="102"/>
        <end position="122"/>
    </location>
</feature>
<dbReference type="PANTHER" id="PTHR33908:SF3">
    <property type="entry name" value="UNDECAPRENYL PHOSPHATE-ALPHA-4-AMINO-4-DEOXY-L-ARABINOSE ARABINOSYL TRANSFERASE"/>
    <property type="match status" value="1"/>
</dbReference>
<evidence type="ECO:0000256" key="3">
    <source>
        <dbReference type="ARBA" id="ARBA00022676"/>
    </source>
</evidence>
<gene>
    <name evidence="9" type="ORF">LCGC14_3060530</name>
</gene>
<keyword evidence="7 8" id="KW-0472">Membrane</keyword>
<reference evidence="9" key="1">
    <citation type="journal article" date="2015" name="Nature">
        <title>Complex archaea that bridge the gap between prokaryotes and eukaryotes.</title>
        <authorList>
            <person name="Spang A."/>
            <person name="Saw J.H."/>
            <person name="Jorgensen S.L."/>
            <person name="Zaremba-Niedzwiedzka K."/>
            <person name="Martijn J."/>
            <person name="Lind A.E."/>
            <person name="van Eijk R."/>
            <person name="Schleper C."/>
            <person name="Guy L."/>
            <person name="Ettema T.J."/>
        </authorList>
    </citation>
    <scope>NUCLEOTIDE SEQUENCE</scope>
</reference>
<evidence type="ECO:0000256" key="1">
    <source>
        <dbReference type="ARBA" id="ARBA00004651"/>
    </source>
</evidence>
<keyword evidence="3" id="KW-0328">Glycosyltransferase</keyword>
<evidence type="ECO:0000256" key="7">
    <source>
        <dbReference type="ARBA" id="ARBA00023136"/>
    </source>
</evidence>
<feature type="non-terminal residue" evidence="9">
    <location>
        <position position="1"/>
    </location>
</feature>
<comment type="subcellular location">
    <subcellularLocation>
        <location evidence="1">Cell membrane</location>
        <topology evidence="1">Multi-pass membrane protein</topology>
    </subcellularLocation>
</comment>
<dbReference type="GO" id="GO:0010041">
    <property type="term" value="P:response to iron(III) ion"/>
    <property type="evidence" value="ECO:0007669"/>
    <property type="project" value="TreeGrafter"/>
</dbReference>
<protein>
    <recommendedName>
        <fullName evidence="10">Glycosyltransferase RgtA/B/C/D-like domain-containing protein</fullName>
    </recommendedName>
</protein>
<dbReference type="EMBL" id="LAZR01064792">
    <property type="protein sequence ID" value="KKK56836.1"/>
    <property type="molecule type" value="Genomic_DNA"/>
</dbReference>
<evidence type="ECO:0000256" key="5">
    <source>
        <dbReference type="ARBA" id="ARBA00022692"/>
    </source>
</evidence>
<feature type="transmembrane region" description="Helical" evidence="8">
    <location>
        <begin position="12"/>
        <end position="35"/>
    </location>
</feature>
<sequence length="275" mass="29931">IAMKGQWAERHAWRPGYVLVCSWFAVWVGFFSIAGTKLPSYIVPAYPALALLTGCFVASWVREPALLPIVWRRLVWGCVGLTGVGLIVALPIVAHVFLGDEWMLGALGLIPLAAAVTGWVFCRRGQAGHAAATLAGLGVVLWIAVFGFAAVVVAPYQESPAFARRIAAETPRGATAAVGSFHHFRPSYVFYTQRVVERIQTPDEVRSFFAAHVHGAFVITNDGQFERLRGRLPGDVTVLDSRRRLLQRGNVLLLGRARPSATATKPRVEAGPPLR</sequence>
<organism evidence="9">
    <name type="scientific">marine sediment metagenome</name>
    <dbReference type="NCBI Taxonomy" id="412755"/>
    <lineage>
        <taxon>unclassified sequences</taxon>
        <taxon>metagenomes</taxon>
        <taxon>ecological metagenomes</taxon>
    </lineage>
</organism>
<dbReference type="InterPro" id="IPR050297">
    <property type="entry name" value="LipidA_mod_glycosyltrf_83"/>
</dbReference>
<evidence type="ECO:0000256" key="2">
    <source>
        <dbReference type="ARBA" id="ARBA00022475"/>
    </source>
</evidence>
<evidence type="ECO:0000313" key="9">
    <source>
        <dbReference type="EMBL" id="KKK56836.1"/>
    </source>
</evidence>
<dbReference type="GO" id="GO:0005886">
    <property type="term" value="C:plasma membrane"/>
    <property type="evidence" value="ECO:0007669"/>
    <property type="project" value="UniProtKB-SubCell"/>
</dbReference>
<accession>A0A0F8Z9R5</accession>
<dbReference type="AlphaFoldDB" id="A0A0F8Z9R5"/>
<name>A0A0F8Z9R5_9ZZZZ</name>
<evidence type="ECO:0000256" key="6">
    <source>
        <dbReference type="ARBA" id="ARBA00022989"/>
    </source>
</evidence>
<evidence type="ECO:0000256" key="8">
    <source>
        <dbReference type="SAM" id="Phobius"/>
    </source>
</evidence>
<feature type="transmembrane region" description="Helical" evidence="8">
    <location>
        <begin position="41"/>
        <end position="62"/>
    </location>
</feature>
<keyword evidence="5 8" id="KW-0812">Transmembrane</keyword>
<keyword evidence="4" id="KW-0808">Transferase</keyword>
<feature type="transmembrane region" description="Helical" evidence="8">
    <location>
        <begin position="74"/>
        <end position="96"/>
    </location>
</feature>
<comment type="caution">
    <text evidence="9">The sequence shown here is derived from an EMBL/GenBank/DDBJ whole genome shotgun (WGS) entry which is preliminary data.</text>
</comment>
<proteinExistence type="predicted"/>
<feature type="transmembrane region" description="Helical" evidence="8">
    <location>
        <begin position="134"/>
        <end position="156"/>
    </location>
</feature>
<evidence type="ECO:0008006" key="10">
    <source>
        <dbReference type="Google" id="ProtNLM"/>
    </source>
</evidence>